<sequence length="52" mass="6295">MELFAIDPLYFFGIIRMHIWKMDRNRWSISRATHPSGGFFDSHQVEEHFNPE</sequence>
<comment type="caution">
    <text evidence="1">The sequence shown here is derived from an EMBL/GenBank/DDBJ whole genome shotgun (WGS) entry which is preliminary data.</text>
</comment>
<accession>A0A0G0MD65</accession>
<dbReference type="Proteomes" id="UP000034325">
    <property type="component" value="Unassembled WGS sequence"/>
</dbReference>
<reference evidence="1 2" key="1">
    <citation type="journal article" date="2015" name="Nature">
        <title>rRNA introns, odd ribosomes, and small enigmatic genomes across a large radiation of phyla.</title>
        <authorList>
            <person name="Brown C.T."/>
            <person name="Hug L.A."/>
            <person name="Thomas B.C."/>
            <person name="Sharon I."/>
            <person name="Castelle C.J."/>
            <person name="Singh A."/>
            <person name="Wilkins M.J."/>
            <person name="Williams K.H."/>
            <person name="Banfield J.F."/>
        </authorList>
    </citation>
    <scope>NUCLEOTIDE SEQUENCE [LARGE SCALE GENOMIC DNA]</scope>
</reference>
<protein>
    <submittedName>
        <fullName evidence="1">Uncharacterized protein</fullName>
    </submittedName>
</protein>
<dbReference type="EMBL" id="LBWA01000004">
    <property type="protein sequence ID" value="KKQ98275.1"/>
    <property type="molecule type" value="Genomic_DNA"/>
</dbReference>
<dbReference type="AlphaFoldDB" id="A0A0G0MD65"/>
<evidence type="ECO:0000313" key="1">
    <source>
        <dbReference type="EMBL" id="KKQ98275.1"/>
    </source>
</evidence>
<evidence type="ECO:0000313" key="2">
    <source>
        <dbReference type="Proteomes" id="UP000034325"/>
    </source>
</evidence>
<organism evidence="1 2">
    <name type="scientific">Candidatus Woesebacteria bacterium GW2011_GWA1_39_12</name>
    <dbReference type="NCBI Taxonomy" id="1618549"/>
    <lineage>
        <taxon>Bacteria</taxon>
        <taxon>Candidatus Woeseibacteriota</taxon>
    </lineage>
</organism>
<gene>
    <name evidence="1" type="ORF">UT23_C0004G0114</name>
</gene>
<proteinExistence type="predicted"/>
<name>A0A0G0MD65_9BACT</name>